<proteinExistence type="predicted"/>
<feature type="compositionally biased region" description="Low complexity" evidence="1">
    <location>
        <begin position="368"/>
        <end position="380"/>
    </location>
</feature>
<feature type="compositionally biased region" description="Basic and acidic residues" evidence="1">
    <location>
        <begin position="1046"/>
        <end position="1060"/>
    </location>
</feature>
<feature type="compositionally biased region" description="Low complexity" evidence="1">
    <location>
        <begin position="651"/>
        <end position="665"/>
    </location>
</feature>
<dbReference type="PANTHER" id="PTHR48125">
    <property type="entry name" value="LP07818P1"/>
    <property type="match status" value="1"/>
</dbReference>
<feature type="compositionally biased region" description="Acidic residues" evidence="1">
    <location>
        <begin position="155"/>
        <end position="164"/>
    </location>
</feature>
<feature type="compositionally biased region" description="Polar residues" evidence="1">
    <location>
        <begin position="1"/>
        <end position="19"/>
    </location>
</feature>
<accession>A0AAW0GSE3</accession>
<feature type="compositionally biased region" description="Low complexity" evidence="1">
    <location>
        <begin position="281"/>
        <end position="296"/>
    </location>
</feature>
<feature type="compositionally biased region" description="Basic and acidic residues" evidence="1">
    <location>
        <begin position="256"/>
        <end position="265"/>
    </location>
</feature>
<evidence type="ECO:0000313" key="3">
    <source>
        <dbReference type="Proteomes" id="UP001385951"/>
    </source>
</evidence>
<dbReference type="SUPFAM" id="SSF50129">
    <property type="entry name" value="GroES-like"/>
    <property type="match status" value="1"/>
</dbReference>
<dbReference type="EMBL" id="JASBNA010000001">
    <property type="protein sequence ID" value="KAK7696456.1"/>
    <property type="molecule type" value="Genomic_DNA"/>
</dbReference>
<comment type="caution">
    <text evidence="2">The sequence shown here is derived from an EMBL/GenBank/DDBJ whole genome shotgun (WGS) entry which is preliminary data.</text>
</comment>
<feature type="compositionally biased region" description="Polar residues" evidence="1">
    <location>
        <begin position="554"/>
        <end position="576"/>
    </location>
</feature>
<dbReference type="Proteomes" id="UP001385951">
    <property type="component" value="Unassembled WGS sequence"/>
</dbReference>
<dbReference type="PANTHER" id="PTHR48125:SF10">
    <property type="entry name" value="OS12G0136300 PROTEIN"/>
    <property type="match status" value="1"/>
</dbReference>
<feature type="region of interest" description="Disordered" evidence="1">
    <location>
        <begin position="639"/>
        <end position="708"/>
    </location>
</feature>
<feature type="compositionally biased region" description="Polar residues" evidence="1">
    <location>
        <begin position="171"/>
        <end position="180"/>
    </location>
</feature>
<reference evidence="2 3" key="1">
    <citation type="submission" date="2022-09" db="EMBL/GenBank/DDBJ databases">
        <authorList>
            <person name="Palmer J.M."/>
        </authorList>
    </citation>
    <scope>NUCLEOTIDE SEQUENCE [LARGE SCALE GENOMIC DNA]</scope>
    <source>
        <strain evidence="2 3">DSM 7382</strain>
    </source>
</reference>
<feature type="compositionally biased region" description="Low complexity" evidence="1">
    <location>
        <begin position="182"/>
        <end position="195"/>
    </location>
</feature>
<evidence type="ECO:0000313" key="2">
    <source>
        <dbReference type="EMBL" id="KAK7696456.1"/>
    </source>
</evidence>
<feature type="compositionally biased region" description="Low complexity" evidence="1">
    <location>
        <begin position="472"/>
        <end position="484"/>
    </location>
</feature>
<feature type="region of interest" description="Disordered" evidence="1">
    <location>
        <begin position="1"/>
        <end position="22"/>
    </location>
</feature>
<sequence>MPKPTLLQTIFNQPSQSYQFPPEKQYYSTKDSLRRAHGYSSHHVISPPNSRPISLASSSFHSLHTVTDIPQQVYTSPSGSVRAASDIFPDSVSVRTSTPAHSSDLSIATSSSSALSQHPPLPPQPNPQLSIPISSYISDPMTSHKAFRFPAPPIPEDDPSDDDHTDIFYTPRSSLYSSPRVSRASSAFSEPKSSSIPPVPKLPPNSLDGIPTPSASRSKSSSTVTSRSSSSSDFGTVISSTTQATTSTRPTSPHNSSDKSTRERSSGQSDIQTIPIHKSHASASSSSSKLNSAKSNSRPHGVPATAGHRRTRSQTENGRFAATDAGWAENVRWLSSNTPAASAQRKAKKLPSQRQVAASGPPPPPVPRRVNGSVVPSPSGSGPGPYPPVAKSAEAREPSTRHSRGSRGSRGRRRMSALLEEEEESGDMSELSISGSSDDSRPPSPPHLERNKTTSTKVTIISTPEPTPTPTPRSTSASPPRRQSWSSNPNGSPRSILNSPSKRNGSVYTAEPEEMLETPTTTTGDPDDDNPDTRLRAYARSSENQRKSYRRLSRSMSLTPTESRAISSSLPTHTLQAPTPASSTPASPINGYTGLTLPRAALPTSNKRKPPDSSGKVDLPRSGVAQSSMATVEIIRGAANVQTAPPPPPSTSVTTSPTANSNSANGGTGGEKRKRKLSFSLKFLGDGSGSNKGSNKLRKSSKESPTPAYLLHDMPLPVAFTARISPPTYVPASHVLIKVFAVGLDPLDSLLVNHKLEVAAGSSGKSSKAVGYIPGRSLVGRVVQCGWDVSSDVCRKSDWVIALLDLRKSGALAEFVVVDRHRIHRAPQPQFQTPPPLTPKRKPLHHRSMSVPINASNPTKSSYTTSLGIEELALLPLCAVPAHRAVRTFNEVLNSRLSRAKREHGRLKAFITNGHDGPGEIAFQILRQKNVAVSIQIPAIYGIYLPGATDKPANGHANGKAPEASAPKVPSREEFELLEARLRAWGADEIHVGDPLQVVQRLVREKESFDLFLDTIGGMEMWESAQRLLLIEPEEIPVPAPTSPSEHPEQETPRPKKQDSKGSVSHAHFCTLVGDHPTRPFPTAQDNIRSGFRSLRRAMSTSRPTTPGIPSSAASSSTSVAAKDVPADGSVGKSKGKRTSKRSVGYSFVNPVADVDYQGEDLTESLSGVLDMVEKGWVRPWTGEDGEDEGNNSGSKVVLFERSPEVFRRNATGPVGPTSSGRNMCRKNSWIAMHTQAVICCTITHHKPWTFRTFSAALLRRRSRHD</sequence>
<feature type="region of interest" description="Disordered" evidence="1">
    <location>
        <begin position="1037"/>
        <end position="1064"/>
    </location>
</feature>
<feature type="compositionally biased region" description="Low complexity" evidence="1">
    <location>
        <begin position="1111"/>
        <end position="1122"/>
    </location>
</feature>
<dbReference type="InterPro" id="IPR011032">
    <property type="entry name" value="GroES-like_sf"/>
</dbReference>
<feature type="compositionally biased region" description="Low complexity" evidence="1">
    <location>
        <begin position="577"/>
        <end position="588"/>
    </location>
</feature>
<gene>
    <name evidence="2" type="ORF">QCA50_001113</name>
</gene>
<feature type="compositionally biased region" description="Polar residues" evidence="1">
    <location>
        <begin position="485"/>
        <end position="507"/>
    </location>
</feature>
<feature type="region of interest" description="Disordered" evidence="1">
    <location>
        <begin position="1098"/>
        <end position="1141"/>
    </location>
</feature>
<feature type="compositionally biased region" description="Low complexity" evidence="1">
    <location>
        <begin position="453"/>
        <end position="464"/>
    </location>
</feature>
<name>A0AAW0GSE3_9APHY</name>
<dbReference type="Gene3D" id="3.90.180.10">
    <property type="entry name" value="Medium-chain alcohol dehydrogenases, catalytic domain"/>
    <property type="match status" value="1"/>
</dbReference>
<organism evidence="2 3">
    <name type="scientific">Cerrena zonata</name>
    <dbReference type="NCBI Taxonomy" id="2478898"/>
    <lineage>
        <taxon>Eukaryota</taxon>
        <taxon>Fungi</taxon>
        <taxon>Dikarya</taxon>
        <taxon>Basidiomycota</taxon>
        <taxon>Agaricomycotina</taxon>
        <taxon>Agaricomycetes</taxon>
        <taxon>Polyporales</taxon>
        <taxon>Cerrenaceae</taxon>
        <taxon>Cerrena</taxon>
    </lineage>
</organism>
<keyword evidence="3" id="KW-1185">Reference proteome</keyword>
<feature type="compositionally biased region" description="Low complexity" evidence="1">
    <location>
        <begin position="214"/>
        <end position="252"/>
    </location>
</feature>
<protein>
    <submittedName>
        <fullName evidence="2">Uncharacterized protein</fullName>
    </submittedName>
</protein>
<feature type="compositionally biased region" description="Low complexity" evidence="1">
    <location>
        <begin position="428"/>
        <end position="437"/>
    </location>
</feature>
<dbReference type="AlphaFoldDB" id="A0AAW0GSE3"/>
<feature type="compositionally biased region" description="Low complexity" evidence="1">
    <location>
        <begin position="100"/>
        <end position="118"/>
    </location>
</feature>
<feature type="compositionally biased region" description="Polar residues" evidence="1">
    <location>
        <begin position="1099"/>
        <end position="1109"/>
    </location>
</feature>
<feature type="compositionally biased region" description="Basic residues" evidence="1">
    <location>
        <begin position="401"/>
        <end position="415"/>
    </location>
</feature>
<evidence type="ECO:0000256" key="1">
    <source>
        <dbReference type="SAM" id="MobiDB-lite"/>
    </source>
</evidence>
<feature type="region of interest" description="Disordered" evidence="1">
    <location>
        <begin position="92"/>
        <end position="625"/>
    </location>
</feature>